<evidence type="ECO:0000313" key="6">
    <source>
        <dbReference type="EMBL" id="CAD5207538.1"/>
    </source>
</evidence>
<dbReference type="InterPro" id="IPR039670">
    <property type="entry name" value="NPC2-like"/>
</dbReference>
<dbReference type="Proteomes" id="UP000783686">
    <property type="component" value="Unassembled WGS sequence"/>
</dbReference>
<comment type="subcellular location">
    <subcellularLocation>
        <location evidence="1">Secreted</location>
    </subcellularLocation>
</comment>
<sequence length="166" mass="18881">MKTLILVSFLVIMSLAADFEPVKYKACRSKFTVKSVEAIGCPKDPKQRCIFKRGSEPIIKIGFTPDREVDALTTKVRAKIEQTFTEFNLENTDACQGQNITCPLKPGQLYYYTQSVKVVPEYPTVNVLVNWLLNHPSTFDDPAYKDEDGKRNLNDLCILFHAKVEE</sequence>
<comment type="similarity">
    <text evidence="2">Belongs to the NPC2 family.</text>
</comment>
<keyword evidence="3" id="KW-0964">Secreted</keyword>
<keyword evidence="7" id="KW-1185">Reference proteome</keyword>
<evidence type="ECO:0000256" key="3">
    <source>
        <dbReference type="ARBA" id="ARBA00022525"/>
    </source>
</evidence>
<dbReference type="EMBL" id="CAJFCW020000001">
    <property type="protein sequence ID" value="CAG9086036.1"/>
    <property type="molecule type" value="Genomic_DNA"/>
</dbReference>
<evidence type="ECO:0000256" key="4">
    <source>
        <dbReference type="SAM" id="SignalP"/>
    </source>
</evidence>
<accession>A0A811JVN1</accession>
<proteinExistence type="inferred from homology"/>
<gene>
    <name evidence="6" type="ORF">BOKJ2_LOCUS2222</name>
</gene>
<evidence type="ECO:0000313" key="7">
    <source>
        <dbReference type="Proteomes" id="UP000614601"/>
    </source>
</evidence>
<dbReference type="Gene3D" id="2.60.40.770">
    <property type="match status" value="1"/>
</dbReference>
<evidence type="ECO:0000259" key="5">
    <source>
        <dbReference type="SMART" id="SM00737"/>
    </source>
</evidence>
<dbReference type="OrthoDB" id="4937502at2759"/>
<keyword evidence="4" id="KW-0732">Signal</keyword>
<feature type="chain" id="PRO_5035594470" description="MD-2-related lipid-recognition domain-containing protein" evidence="4">
    <location>
        <begin position="17"/>
        <end position="166"/>
    </location>
</feature>
<organism evidence="6 7">
    <name type="scientific">Bursaphelenchus okinawaensis</name>
    <dbReference type="NCBI Taxonomy" id="465554"/>
    <lineage>
        <taxon>Eukaryota</taxon>
        <taxon>Metazoa</taxon>
        <taxon>Ecdysozoa</taxon>
        <taxon>Nematoda</taxon>
        <taxon>Chromadorea</taxon>
        <taxon>Rhabditida</taxon>
        <taxon>Tylenchina</taxon>
        <taxon>Tylenchomorpha</taxon>
        <taxon>Aphelenchoidea</taxon>
        <taxon>Aphelenchoididae</taxon>
        <taxon>Bursaphelenchus</taxon>
    </lineage>
</organism>
<dbReference type="PANTHER" id="PTHR11306">
    <property type="entry name" value="NIEMANN PICK TYPE C2 PROTEIN NPC2-RELATED"/>
    <property type="match status" value="1"/>
</dbReference>
<feature type="signal peptide" evidence="4">
    <location>
        <begin position="1"/>
        <end position="16"/>
    </location>
</feature>
<dbReference type="EMBL" id="CAJFDH010000001">
    <property type="protein sequence ID" value="CAD5207538.1"/>
    <property type="molecule type" value="Genomic_DNA"/>
</dbReference>
<protein>
    <recommendedName>
        <fullName evidence="5">MD-2-related lipid-recognition domain-containing protein</fullName>
    </recommendedName>
</protein>
<dbReference type="InterPro" id="IPR003172">
    <property type="entry name" value="ML_dom"/>
</dbReference>
<dbReference type="GO" id="GO:0005576">
    <property type="term" value="C:extracellular region"/>
    <property type="evidence" value="ECO:0007669"/>
    <property type="project" value="UniProtKB-SubCell"/>
</dbReference>
<comment type="caution">
    <text evidence="6">The sequence shown here is derived from an EMBL/GenBank/DDBJ whole genome shotgun (WGS) entry which is preliminary data.</text>
</comment>
<dbReference type="PANTHER" id="PTHR11306:SF68">
    <property type="entry name" value="NPC INTRACELLULAR CHOLESTEROL TRANSPORTER 2"/>
    <property type="match status" value="1"/>
</dbReference>
<dbReference type="AlphaFoldDB" id="A0A811JVN1"/>
<dbReference type="InterPro" id="IPR014756">
    <property type="entry name" value="Ig_E-set"/>
</dbReference>
<dbReference type="GO" id="GO:0015918">
    <property type="term" value="P:sterol transport"/>
    <property type="evidence" value="ECO:0007669"/>
    <property type="project" value="InterPro"/>
</dbReference>
<dbReference type="GO" id="GO:0032934">
    <property type="term" value="F:sterol binding"/>
    <property type="evidence" value="ECO:0007669"/>
    <property type="project" value="InterPro"/>
</dbReference>
<evidence type="ECO:0000256" key="1">
    <source>
        <dbReference type="ARBA" id="ARBA00004613"/>
    </source>
</evidence>
<dbReference type="FunFam" id="2.60.40.770:FF:000001">
    <property type="entry name" value="NPC intracellular cholesterol transporter 2"/>
    <property type="match status" value="1"/>
</dbReference>
<dbReference type="Pfam" id="PF02221">
    <property type="entry name" value="E1_DerP2_DerF2"/>
    <property type="match status" value="1"/>
</dbReference>
<feature type="domain" description="MD-2-related lipid-recognition" evidence="5">
    <location>
        <begin position="24"/>
        <end position="162"/>
    </location>
</feature>
<evidence type="ECO:0000256" key="2">
    <source>
        <dbReference type="ARBA" id="ARBA00006370"/>
    </source>
</evidence>
<dbReference type="SMART" id="SM00737">
    <property type="entry name" value="ML"/>
    <property type="match status" value="1"/>
</dbReference>
<dbReference type="Proteomes" id="UP000614601">
    <property type="component" value="Unassembled WGS sequence"/>
</dbReference>
<reference evidence="6" key="1">
    <citation type="submission" date="2020-09" db="EMBL/GenBank/DDBJ databases">
        <authorList>
            <person name="Kikuchi T."/>
        </authorList>
    </citation>
    <scope>NUCLEOTIDE SEQUENCE</scope>
    <source>
        <strain evidence="6">SH1</strain>
    </source>
</reference>
<name>A0A811JVN1_9BILA</name>
<dbReference type="SUPFAM" id="SSF81296">
    <property type="entry name" value="E set domains"/>
    <property type="match status" value="1"/>
</dbReference>